<feature type="region of interest" description="Disordered" evidence="1">
    <location>
        <begin position="50"/>
        <end position="89"/>
    </location>
</feature>
<evidence type="ECO:0000256" key="1">
    <source>
        <dbReference type="SAM" id="MobiDB-lite"/>
    </source>
</evidence>
<dbReference type="Proteomes" id="UP000051952">
    <property type="component" value="Unassembled WGS sequence"/>
</dbReference>
<name>A0A0S4JFK5_BODSA</name>
<keyword evidence="4" id="KW-1185">Reference proteome</keyword>
<dbReference type="EMBL" id="CYKH01001815">
    <property type="protein sequence ID" value="CUG90378.1"/>
    <property type="molecule type" value="Genomic_DNA"/>
</dbReference>
<feature type="transmembrane region" description="Helical" evidence="2">
    <location>
        <begin position="132"/>
        <end position="156"/>
    </location>
</feature>
<keyword evidence="2" id="KW-0472">Membrane</keyword>
<evidence type="ECO:0000256" key="2">
    <source>
        <dbReference type="SAM" id="Phobius"/>
    </source>
</evidence>
<sequence>MNGLSNEVIADSVSAQRKRAPARRVANVNTTQIDYEDRRSELQRYLVQQRKRQELQGGRPMTSSSGSSGRGGGATSVNEPPPFCETPNGQLQARRRYIPKNTLGIPGGTSMAPHSSVFGGARRKPGLFAKAWALFICYASLVPSKYLWIIFGLMLLNARRLIAMFVSSETQVEGFGQPNEHKSEITPN</sequence>
<accession>A0A0S4JFK5</accession>
<gene>
    <name evidence="3" type="ORF">BSAL_26410</name>
</gene>
<organism evidence="3 4">
    <name type="scientific">Bodo saltans</name>
    <name type="common">Flagellated protozoan</name>
    <dbReference type="NCBI Taxonomy" id="75058"/>
    <lineage>
        <taxon>Eukaryota</taxon>
        <taxon>Discoba</taxon>
        <taxon>Euglenozoa</taxon>
        <taxon>Kinetoplastea</taxon>
        <taxon>Metakinetoplastina</taxon>
        <taxon>Eubodonida</taxon>
        <taxon>Bodonidae</taxon>
        <taxon>Bodo</taxon>
    </lineage>
</organism>
<keyword evidence="2" id="KW-1133">Transmembrane helix</keyword>
<evidence type="ECO:0000313" key="4">
    <source>
        <dbReference type="Proteomes" id="UP000051952"/>
    </source>
</evidence>
<reference evidence="4" key="1">
    <citation type="submission" date="2015-09" db="EMBL/GenBank/DDBJ databases">
        <authorList>
            <consortium name="Pathogen Informatics"/>
        </authorList>
    </citation>
    <scope>NUCLEOTIDE SEQUENCE [LARGE SCALE GENOMIC DNA]</scope>
    <source>
        <strain evidence="4">Lake Konstanz</strain>
    </source>
</reference>
<evidence type="ECO:0000313" key="3">
    <source>
        <dbReference type="EMBL" id="CUG90378.1"/>
    </source>
</evidence>
<dbReference type="AlphaFoldDB" id="A0A0S4JFK5"/>
<keyword evidence="2 3" id="KW-0812">Transmembrane</keyword>
<dbReference type="VEuPathDB" id="TriTrypDB:BSAL_26410"/>
<proteinExistence type="predicted"/>
<protein>
    <submittedName>
        <fullName evidence="3">Transmembrane protein, putative</fullName>
    </submittedName>
</protein>